<protein>
    <submittedName>
        <fullName evidence="1">Uncharacterized protein</fullName>
    </submittedName>
</protein>
<comment type="caution">
    <text evidence="1">The sequence shown here is derived from an EMBL/GenBank/DDBJ whole genome shotgun (WGS) entry which is preliminary data.</text>
</comment>
<sequence length="75" mass="8243">MTHPSEAAAPLDELPDEVYVVTQDVYHAPRDDGRTVCGMPMRSGRCVDAAHPPLRSRPCRACFVEAVVERHAPSD</sequence>
<organism evidence="1 2">
    <name type="scientific">Halorubrum ezzemoulense</name>
    <name type="common">Halorubrum chaoviator</name>
    <dbReference type="NCBI Taxonomy" id="337243"/>
    <lineage>
        <taxon>Archaea</taxon>
        <taxon>Methanobacteriati</taxon>
        <taxon>Methanobacteriota</taxon>
        <taxon>Stenosarchaea group</taxon>
        <taxon>Halobacteria</taxon>
        <taxon>Halobacteriales</taxon>
        <taxon>Haloferacaceae</taxon>
        <taxon>Halorubrum</taxon>
    </lineage>
</organism>
<dbReference type="RefSeq" id="WP_094552490.1">
    <property type="nucleotide sequence ID" value="NZ_NHOZ01000025.1"/>
</dbReference>
<evidence type="ECO:0000313" key="2">
    <source>
        <dbReference type="Proteomes" id="UP000215731"/>
    </source>
</evidence>
<dbReference type="EMBL" id="NHOZ01000025">
    <property type="protein sequence ID" value="OYR65176.1"/>
    <property type="molecule type" value="Genomic_DNA"/>
</dbReference>
<dbReference type="Proteomes" id="UP000215731">
    <property type="component" value="Unassembled WGS sequence"/>
</dbReference>
<reference evidence="1 2" key="1">
    <citation type="journal article" date="2014" name="Front. Microbiol.">
        <title>Population and genomic analysis of the genus Halorubrum.</title>
        <authorList>
            <person name="Fullmer M.S."/>
            <person name="Soucy S.M."/>
            <person name="Swithers K.S."/>
            <person name="Makkay A.M."/>
            <person name="Wheeler R."/>
            <person name="Ventosa A."/>
            <person name="Gogarten J.P."/>
            <person name="Papke R.T."/>
        </authorList>
    </citation>
    <scope>NUCLEOTIDE SEQUENCE [LARGE SCALE GENOMIC DNA]</scope>
    <source>
        <strain evidence="1 2">Ga36</strain>
    </source>
</reference>
<accession>A0A256J9D6</accession>
<gene>
    <name evidence="1" type="ORF">DJ80_02775</name>
</gene>
<dbReference type="AlphaFoldDB" id="A0A256J9D6"/>
<proteinExistence type="predicted"/>
<name>A0A256J9D6_HALEZ</name>
<evidence type="ECO:0000313" key="1">
    <source>
        <dbReference type="EMBL" id="OYR65176.1"/>
    </source>
</evidence>